<proteinExistence type="predicted"/>
<dbReference type="Gene3D" id="3.80.10.10">
    <property type="entry name" value="Ribonuclease Inhibitor"/>
    <property type="match status" value="1"/>
</dbReference>
<accession>A0A1J4JFP5</accession>
<dbReference type="GO" id="GO:0005886">
    <property type="term" value="C:plasma membrane"/>
    <property type="evidence" value="ECO:0007669"/>
    <property type="project" value="TreeGrafter"/>
</dbReference>
<sequence>MSFIFSSRFDYHLRSSEQDQVERLVPLHQAKIHIAFRANVKYNTKRYDNAAVALSEHMVTICNRGFFGRSFRVLTTFHVFDITSITTKNDHTVLIDTISSHFIIKSPAAIRFTRNLIRNFILSNPMMPPVLRFPFKTHNSNEFPVFNPPLSPSQKFQFTYNANCSYYNVTYYHDIPRYFHKLMQAGNGVFDFTQLPIHLMECGLGMSTDIRPITASIMFDPFVQGINCSDITRSDIVLAIASPILMNPCLKMVRIVESGAEEGCAQIANAMLQALNPGVVYWDFSSNKMIDISFFVDALSSYRAPLLSLRLNNCGLTTLDITTLLSSLTDNPNTHGIQQLALVGNRFNKANCDQFFEYILSISSIENDDVNNFRNDLNRNSNRNRNKDNNGDGANELDDVSSDNDVESLSDGGGNEENVIKYLTRLELGPLDKPIAIIEGLSLSGQPISILKIIDSKFDDQSTNLLAKYLHESKTLNDLDISGCSFNEKQLLLVLDSVLTNNNLNEIKLSLCRLSIHGQRYSSVMETLAKKAEKIIELTLNQNGLTLNDPIMNDLQKFTCLRHLSLSCNYTKRMTGIGGKLAILLQYANLKSLYISGDRESYSLNNEIIPLITALHMNRTLEEIDISGNSIGDIGLKAVNSMLRANSSLKIIKIDDSCPTTLPPILDFLDIIGKSQQFVEASFPVNDVYYILCNIDRASQLKFFEIVSQKRQIAQLTLTKNQANAGMFSGLSLLKDEILNLLLDSITLEMQQRMNQVIIGEHSAITEVVGLPLPFEQEYQHIDSPVFTENVENIDNNDIVRQNIANVSTETNVSLENEENEEEIYASKNQLETVFESNEANDRDFETETYNMRTLQFNSLIIRRPDAEQRLEEKGKFLLMDSFASFLSPPSQFDSGSIEEEDESNNETNGKANEETGDETTETSEATDTNLADVLKPSGINIEMIDENQNVENVNNYNYGDEIELPDIPQNN</sequence>
<dbReference type="GO" id="GO:0016477">
    <property type="term" value="P:cell migration"/>
    <property type="evidence" value="ECO:0007669"/>
    <property type="project" value="TreeGrafter"/>
</dbReference>
<dbReference type="InterPro" id="IPR032675">
    <property type="entry name" value="LRR_dom_sf"/>
</dbReference>
<dbReference type="VEuPathDB" id="TrichDB:TRFO_37346"/>
<gene>
    <name evidence="2" type="ORF">TRFO_37346</name>
</gene>
<dbReference type="Proteomes" id="UP000179807">
    <property type="component" value="Unassembled WGS sequence"/>
</dbReference>
<dbReference type="GO" id="GO:0030027">
    <property type="term" value="C:lamellipodium"/>
    <property type="evidence" value="ECO:0007669"/>
    <property type="project" value="TreeGrafter"/>
</dbReference>
<feature type="region of interest" description="Disordered" evidence="1">
    <location>
        <begin position="890"/>
        <end position="935"/>
    </location>
</feature>
<dbReference type="GeneID" id="94846073"/>
<dbReference type="InterPro" id="IPR051279">
    <property type="entry name" value="PP1-Reg/Actin-Interact_Protein"/>
</dbReference>
<dbReference type="SMART" id="SM00368">
    <property type="entry name" value="LRR_RI"/>
    <property type="match status" value="2"/>
</dbReference>
<organism evidence="2 3">
    <name type="scientific">Tritrichomonas foetus</name>
    <dbReference type="NCBI Taxonomy" id="1144522"/>
    <lineage>
        <taxon>Eukaryota</taxon>
        <taxon>Metamonada</taxon>
        <taxon>Parabasalia</taxon>
        <taxon>Tritrichomonadida</taxon>
        <taxon>Tritrichomonadidae</taxon>
        <taxon>Tritrichomonas</taxon>
    </lineage>
</organism>
<dbReference type="SUPFAM" id="SSF52047">
    <property type="entry name" value="RNI-like"/>
    <property type="match status" value="1"/>
</dbReference>
<dbReference type="AlphaFoldDB" id="A0A1J4JFP5"/>
<dbReference type="RefSeq" id="XP_068349596.1">
    <property type="nucleotide sequence ID" value="XM_068511369.1"/>
</dbReference>
<evidence type="ECO:0000256" key="1">
    <source>
        <dbReference type="SAM" id="MobiDB-lite"/>
    </source>
</evidence>
<dbReference type="PANTHER" id="PTHR24112">
    <property type="entry name" value="LEUCINE-RICH REPEAT, ISOFORM F-RELATED"/>
    <property type="match status" value="1"/>
</dbReference>
<evidence type="ECO:0000313" key="3">
    <source>
        <dbReference type="Proteomes" id="UP000179807"/>
    </source>
</evidence>
<comment type="caution">
    <text evidence="2">The sequence shown here is derived from an EMBL/GenBank/DDBJ whole genome shotgun (WGS) entry which is preliminary data.</text>
</comment>
<dbReference type="OrthoDB" id="18598at2759"/>
<protein>
    <recommendedName>
        <fullName evidence="4">Leucine Rich Repeat family protein</fullName>
    </recommendedName>
</protein>
<reference evidence="2" key="1">
    <citation type="submission" date="2016-10" db="EMBL/GenBank/DDBJ databases">
        <authorList>
            <person name="Benchimol M."/>
            <person name="Almeida L.G."/>
            <person name="Vasconcelos A.T."/>
            <person name="Perreira-Neves A."/>
            <person name="Rosa I.A."/>
            <person name="Tasca T."/>
            <person name="Bogo M.R."/>
            <person name="de Souza W."/>
        </authorList>
    </citation>
    <scope>NUCLEOTIDE SEQUENCE [LARGE SCALE GENOMIC DNA]</scope>
    <source>
        <strain evidence="2">K</strain>
    </source>
</reference>
<feature type="region of interest" description="Disordered" evidence="1">
    <location>
        <begin position="376"/>
        <end position="413"/>
    </location>
</feature>
<feature type="compositionally biased region" description="Acidic residues" evidence="1">
    <location>
        <begin position="395"/>
        <end position="408"/>
    </location>
</feature>
<evidence type="ECO:0000313" key="2">
    <source>
        <dbReference type="EMBL" id="OHS96459.1"/>
    </source>
</evidence>
<name>A0A1J4JFP5_9EUKA</name>
<keyword evidence="3" id="KW-1185">Reference proteome</keyword>
<dbReference type="PANTHER" id="PTHR24112:SF66">
    <property type="entry name" value="LEUCINE-RICH REPEAT, ISOFORM F"/>
    <property type="match status" value="1"/>
</dbReference>
<dbReference type="EMBL" id="MLAK01001174">
    <property type="protein sequence ID" value="OHS96459.1"/>
    <property type="molecule type" value="Genomic_DNA"/>
</dbReference>
<dbReference type="GO" id="GO:0034315">
    <property type="term" value="P:regulation of Arp2/3 complex-mediated actin nucleation"/>
    <property type="evidence" value="ECO:0007669"/>
    <property type="project" value="TreeGrafter"/>
</dbReference>
<evidence type="ECO:0008006" key="4">
    <source>
        <dbReference type="Google" id="ProtNLM"/>
    </source>
</evidence>